<dbReference type="AlphaFoldDB" id="A0A426XYI2"/>
<dbReference type="EMBL" id="AMZH03016369">
    <property type="protein sequence ID" value="RRT44598.1"/>
    <property type="molecule type" value="Genomic_DNA"/>
</dbReference>
<name>A0A426XYI2_ENSVE</name>
<dbReference type="Pfam" id="PF01399">
    <property type="entry name" value="PCI"/>
    <property type="match status" value="1"/>
</dbReference>
<dbReference type="PROSITE" id="PS50250">
    <property type="entry name" value="PCI"/>
    <property type="match status" value="1"/>
</dbReference>
<comment type="caution">
    <text evidence="2">The sequence shown here is derived from an EMBL/GenBank/DDBJ whole genome shotgun (WGS) entry which is preliminary data.</text>
</comment>
<evidence type="ECO:0000259" key="1">
    <source>
        <dbReference type="PROSITE" id="PS50250"/>
    </source>
</evidence>
<dbReference type="InterPro" id="IPR000717">
    <property type="entry name" value="PCI_dom"/>
</dbReference>
<dbReference type="SUPFAM" id="SSF46785">
    <property type="entry name" value="Winged helix' DNA-binding domain"/>
    <property type="match status" value="1"/>
</dbReference>
<proteinExistence type="predicted"/>
<evidence type="ECO:0000313" key="2">
    <source>
        <dbReference type="EMBL" id="RRT44598.1"/>
    </source>
</evidence>
<sequence length="104" mass="11756">MREVRTVVYSQFLESYKSVTMEAMATAFGVSVDFIDLNVMFGLHVCRELSRFIAAGKLHCKIDKVAGVLETNRPDAKNALYQATIKQGDFLLNRIQKLSRVIDL</sequence>
<dbReference type="Pfam" id="PF21154">
    <property type="entry name" value="RPN7_PSMD6_C"/>
    <property type="match status" value="1"/>
</dbReference>
<gene>
    <name evidence="2" type="ORF">B296_00030029</name>
</gene>
<dbReference type="PANTHER" id="PTHR14145:SF1">
    <property type="entry name" value="26S PROTEASOME NON-ATPASE REGULATORY SUBUNIT 6"/>
    <property type="match status" value="1"/>
</dbReference>
<dbReference type="PANTHER" id="PTHR14145">
    <property type="entry name" value="26S PROTESOME SUBUNIT 6"/>
    <property type="match status" value="1"/>
</dbReference>
<dbReference type="Gene3D" id="1.25.40.570">
    <property type="match status" value="1"/>
</dbReference>
<accession>A0A426XYI2</accession>
<dbReference type="InterPro" id="IPR049549">
    <property type="entry name" value="RPN7_PSMD6_C"/>
</dbReference>
<dbReference type="GO" id="GO:0043161">
    <property type="term" value="P:proteasome-mediated ubiquitin-dependent protein catabolic process"/>
    <property type="evidence" value="ECO:0007669"/>
    <property type="project" value="TreeGrafter"/>
</dbReference>
<dbReference type="Proteomes" id="UP000287651">
    <property type="component" value="Unassembled WGS sequence"/>
</dbReference>
<evidence type="ECO:0000313" key="3">
    <source>
        <dbReference type="Proteomes" id="UP000287651"/>
    </source>
</evidence>
<dbReference type="SMART" id="SM00088">
    <property type="entry name" value="PINT"/>
    <property type="match status" value="1"/>
</dbReference>
<dbReference type="InterPro" id="IPR019585">
    <property type="entry name" value="Rpn7/CSN1"/>
</dbReference>
<dbReference type="InterPro" id="IPR036390">
    <property type="entry name" value="WH_DNA-bd_sf"/>
</dbReference>
<feature type="domain" description="PCI" evidence="1">
    <location>
        <begin position="1"/>
        <end position="76"/>
    </location>
</feature>
<organism evidence="2 3">
    <name type="scientific">Ensete ventricosum</name>
    <name type="common">Abyssinian banana</name>
    <name type="synonym">Musa ensete</name>
    <dbReference type="NCBI Taxonomy" id="4639"/>
    <lineage>
        <taxon>Eukaryota</taxon>
        <taxon>Viridiplantae</taxon>
        <taxon>Streptophyta</taxon>
        <taxon>Embryophyta</taxon>
        <taxon>Tracheophyta</taxon>
        <taxon>Spermatophyta</taxon>
        <taxon>Magnoliopsida</taxon>
        <taxon>Liliopsida</taxon>
        <taxon>Zingiberales</taxon>
        <taxon>Musaceae</taxon>
        <taxon>Ensete</taxon>
    </lineage>
</organism>
<reference evidence="2 3" key="1">
    <citation type="journal article" date="2014" name="Agronomy (Basel)">
        <title>A Draft Genome Sequence for Ensete ventricosum, the Drought-Tolerant Tree Against Hunger.</title>
        <authorList>
            <person name="Harrison J."/>
            <person name="Moore K.A."/>
            <person name="Paszkiewicz K."/>
            <person name="Jones T."/>
            <person name="Grant M."/>
            <person name="Ambacheew D."/>
            <person name="Muzemil S."/>
            <person name="Studholme D.J."/>
        </authorList>
    </citation>
    <scope>NUCLEOTIDE SEQUENCE [LARGE SCALE GENOMIC DNA]</scope>
</reference>
<protein>
    <recommendedName>
        <fullName evidence="1">PCI domain-containing protein</fullName>
    </recommendedName>
</protein>